<dbReference type="PANTHER" id="PTHR31044">
    <property type="entry name" value="BETA-1,3 GLUCANASE"/>
    <property type="match status" value="1"/>
</dbReference>
<evidence type="ECO:0000259" key="3">
    <source>
        <dbReference type="SMART" id="SM00768"/>
    </source>
</evidence>
<dbReference type="GO" id="GO:0009506">
    <property type="term" value="C:plasmodesma"/>
    <property type="evidence" value="ECO:0007669"/>
    <property type="project" value="UniProtKB-ARBA"/>
</dbReference>
<dbReference type="SMART" id="SM00768">
    <property type="entry name" value="X8"/>
    <property type="match status" value="1"/>
</dbReference>
<feature type="chain" id="PRO_5043590137" evidence="2">
    <location>
        <begin position="24"/>
        <end position="302"/>
    </location>
</feature>
<reference evidence="4" key="2">
    <citation type="submission" date="2023-04" db="EMBL/GenBank/DDBJ databases">
        <authorList>
            <person name="Bruccoleri R.E."/>
            <person name="Oakeley E.J."/>
            <person name="Faust A.-M."/>
            <person name="Dessus-Babus S."/>
            <person name="Altorfer M."/>
            <person name="Burckhardt D."/>
            <person name="Oertli M."/>
            <person name="Naumann U."/>
            <person name="Petersen F."/>
            <person name="Wong J."/>
        </authorList>
    </citation>
    <scope>NUCLEOTIDE SEQUENCE</scope>
    <source>
        <strain evidence="4">GSM-AAB239-AS_SAM_17_03QT</strain>
        <tissue evidence="4">Leaf</tissue>
    </source>
</reference>
<evidence type="ECO:0000313" key="5">
    <source>
        <dbReference type="Proteomes" id="UP001140949"/>
    </source>
</evidence>
<dbReference type="Pfam" id="PF07983">
    <property type="entry name" value="X8"/>
    <property type="match status" value="1"/>
</dbReference>
<dbReference type="PANTHER" id="PTHR31044:SF52">
    <property type="entry name" value="OS01G0631500 PROTEIN"/>
    <property type="match status" value="1"/>
</dbReference>
<dbReference type="InterPro" id="IPR044788">
    <property type="entry name" value="X8_dom_prot"/>
</dbReference>
<dbReference type="InterPro" id="IPR012946">
    <property type="entry name" value="X8"/>
</dbReference>
<sequence length="302" mass="32210">MGVKAIHCFIFLLASLFSSGTLAKELEDKTHNSLSSHPAFHLKISRLDDLPTRNPTGHRGEVQNFPSSQRLLFPVSEPESLDTTPQLDVITPLTTVPTINPATMPTYSDPTSTMNPVTNPYTTPMTTPTNPVTGPYTTPTTTPTNPYTSPMTGTPSSSTGRSWCVASQSASQTALQVALDYACGYGSADCSAIQQGGSCFNPNTLRDHASFAFNSYYQKNPVPTSCSFGGAALITNTDPSSSGCQYPSQSTSSSILNTTNPTGSTVFGSSPPDYGGISNSRSMLPCFTQQVILLLWFVYLKV</sequence>
<comment type="caution">
    <text evidence="4">The sequence shown here is derived from an EMBL/GenBank/DDBJ whole genome shotgun (WGS) entry which is preliminary data.</text>
</comment>
<organism evidence="4 5">
    <name type="scientific">Iris pallida</name>
    <name type="common">Sweet iris</name>
    <dbReference type="NCBI Taxonomy" id="29817"/>
    <lineage>
        <taxon>Eukaryota</taxon>
        <taxon>Viridiplantae</taxon>
        <taxon>Streptophyta</taxon>
        <taxon>Embryophyta</taxon>
        <taxon>Tracheophyta</taxon>
        <taxon>Spermatophyta</taxon>
        <taxon>Magnoliopsida</taxon>
        <taxon>Liliopsida</taxon>
        <taxon>Asparagales</taxon>
        <taxon>Iridaceae</taxon>
        <taxon>Iridoideae</taxon>
        <taxon>Irideae</taxon>
        <taxon>Iris</taxon>
    </lineage>
</organism>
<accession>A0AAX6FVE0</accession>
<name>A0AAX6FVE0_IRIPA</name>
<reference evidence="4" key="1">
    <citation type="journal article" date="2023" name="GigaByte">
        <title>Genome assembly of the bearded iris, Iris pallida Lam.</title>
        <authorList>
            <person name="Bruccoleri R.E."/>
            <person name="Oakeley E.J."/>
            <person name="Faust A.M.E."/>
            <person name="Altorfer M."/>
            <person name="Dessus-Babus S."/>
            <person name="Burckhardt D."/>
            <person name="Oertli M."/>
            <person name="Naumann U."/>
            <person name="Petersen F."/>
            <person name="Wong J."/>
        </authorList>
    </citation>
    <scope>NUCLEOTIDE SEQUENCE</scope>
    <source>
        <strain evidence="4">GSM-AAB239-AS_SAM_17_03QT</strain>
    </source>
</reference>
<evidence type="ECO:0000313" key="4">
    <source>
        <dbReference type="EMBL" id="KAJ6820429.1"/>
    </source>
</evidence>
<dbReference type="FunFam" id="1.20.58.1040:FF:000007">
    <property type="entry name" value="PLASMODESMATA CALLOSE-BINDING PROTEIN 2"/>
    <property type="match status" value="1"/>
</dbReference>
<keyword evidence="5" id="KW-1185">Reference proteome</keyword>
<dbReference type="EMBL" id="JANAVB010025598">
    <property type="protein sequence ID" value="KAJ6820429.1"/>
    <property type="molecule type" value="Genomic_DNA"/>
</dbReference>
<gene>
    <name evidence="4" type="ORF">M6B38_396970</name>
</gene>
<dbReference type="AlphaFoldDB" id="A0AAX6FVE0"/>
<proteinExistence type="predicted"/>
<dbReference type="Proteomes" id="UP001140949">
    <property type="component" value="Unassembled WGS sequence"/>
</dbReference>
<evidence type="ECO:0000256" key="2">
    <source>
        <dbReference type="SAM" id="SignalP"/>
    </source>
</evidence>
<protein>
    <submittedName>
        <fullName evidence="4">Leucine-rich repeat extensin-like protein 5</fullName>
    </submittedName>
</protein>
<dbReference type="Gene3D" id="1.20.58.1040">
    <property type="match status" value="1"/>
</dbReference>
<keyword evidence="1 2" id="KW-0732">Signal</keyword>
<feature type="signal peptide" evidence="2">
    <location>
        <begin position="1"/>
        <end position="23"/>
    </location>
</feature>
<evidence type="ECO:0000256" key="1">
    <source>
        <dbReference type="ARBA" id="ARBA00022729"/>
    </source>
</evidence>
<feature type="domain" description="X8" evidence="3">
    <location>
        <begin position="162"/>
        <end position="246"/>
    </location>
</feature>